<accession>A0A7W7WWN4</accession>
<feature type="transmembrane region" description="Helical" evidence="1">
    <location>
        <begin position="87"/>
        <end position="106"/>
    </location>
</feature>
<feature type="transmembrane region" description="Helical" evidence="1">
    <location>
        <begin position="183"/>
        <end position="201"/>
    </location>
</feature>
<comment type="caution">
    <text evidence="2">The sequence shown here is derived from an EMBL/GenBank/DDBJ whole genome shotgun (WGS) entry which is preliminary data.</text>
</comment>
<sequence>MTTFARRQWPVPAGLLLLAAVPVLAGGIRVAELGGGADVTAANARFFADPVPVVLHIVGATVFCVLGAFQFAPSLRGRRWHRLAGRAVLPCGLIAAVSGLYMTLFYPLPPSDGPLLGGFRIVVGTLMVVALVLAFQAIRRGDVPTHRAWMLRAYAVGIGAGTQAVVSAVWYLAVGAPDVTTRAWLLGAAWAINLTVAEWSVRRREKRLPVTA</sequence>
<dbReference type="AlphaFoldDB" id="A0A7W7WWN4"/>
<proteinExistence type="predicted"/>
<dbReference type="RefSeq" id="WP_184670580.1">
    <property type="nucleotide sequence ID" value="NZ_BAABAI010000024.1"/>
</dbReference>
<dbReference type="Pfam" id="PF10067">
    <property type="entry name" value="DUF2306"/>
    <property type="match status" value="1"/>
</dbReference>
<keyword evidence="1" id="KW-1133">Transmembrane helix</keyword>
<organism evidence="2 3">
    <name type="scientific">Saccharothrix violaceirubra</name>
    <dbReference type="NCBI Taxonomy" id="413306"/>
    <lineage>
        <taxon>Bacteria</taxon>
        <taxon>Bacillati</taxon>
        <taxon>Actinomycetota</taxon>
        <taxon>Actinomycetes</taxon>
        <taxon>Pseudonocardiales</taxon>
        <taxon>Pseudonocardiaceae</taxon>
        <taxon>Saccharothrix</taxon>
    </lineage>
</organism>
<dbReference type="EMBL" id="JACHJS010000001">
    <property type="protein sequence ID" value="MBB4966530.1"/>
    <property type="molecule type" value="Genomic_DNA"/>
</dbReference>
<feature type="transmembrane region" description="Helical" evidence="1">
    <location>
        <begin position="118"/>
        <end position="138"/>
    </location>
</feature>
<dbReference type="Proteomes" id="UP000542674">
    <property type="component" value="Unassembled WGS sequence"/>
</dbReference>
<evidence type="ECO:0000313" key="3">
    <source>
        <dbReference type="Proteomes" id="UP000542674"/>
    </source>
</evidence>
<feature type="transmembrane region" description="Helical" evidence="1">
    <location>
        <begin position="53"/>
        <end position="75"/>
    </location>
</feature>
<keyword evidence="1" id="KW-0472">Membrane</keyword>
<protein>
    <submittedName>
        <fullName evidence="2">Putative membrane protein</fullName>
    </submittedName>
</protein>
<keyword evidence="3" id="KW-1185">Reference proteome</keyword>
<keyword evidence="1" id="KW-0812">Transmembrane</keyword>
<feature type="transmembrane region" description="Helical" evidence="1">
    <location>
        <begin position="150"/>
        <end position="171"/>
    </location>
</feature>
<dbReference type="InterPro" id="IPR018750">
    <property type="entry name" value="DUF2306_membrane"/>
</dbReference>
<name>A0A7W7WWN4_9PSEU</name>
<gene>
    <name evidence="2" type="ORF">F4559_003889</name>
</gene>
<evidence type="ECO:0000256" key="1">
    <source>
        <dbReference type="SAM" id="Phobius"/>
    </source>
</evidence>
<evidence type="ECO:0000313" key="2">
    <source>
        <dbReference type="EMBL" id="MBB4966530.1"/>
    </source>
</evidence>
<reference evidence="2 3" key="1">
    <citation type="submission" date="2020-08" db="EMBL/GenBank/DDBJ databases">
        <title>Sequencing the genomes of 1000 actinobacteria strains.</title>
        <authorList>
            <person name="Klenk H.-P."/>
        </authorList>
    </citation>
    <scope>NUCLEOTIDE SEQUENCE [LARGE SCALE GENOMIC DNA]</scope>
    <source>
        <strain evidence="2 3">DSM 45084</strain>
    </source>
</reference>